<dbReference type="Proteomes" id="UP000000305">
    <property type="component" value="Unassembled WGS sequence"/>
</dbReference>
<keyword evidence="4" id="KW-1185">Reference proteome</keyword>
<keyword evidence="2" id="KW-1133">Transmembrane helix</keyword>
<evidence type="ECO:0000256" key="1">
    <source>
        <dbReference type="SAM" id="MobiDB-lite"/>
    </source>
</evidence>
<feature type="compositionally biased region" description="Polar residues" evidence="1">
    <location>
        <begin position="151"/>
        <end position="162"/>
    </location>
</feature>
<accession>E9HVA5</accession>
<sequence length="162" mass="18494">MNIILTIINLFFIRLMSLVFFISPAAFDYLWEAFANYFLDDFAESPPIFTESELTTASNATKTEVAEPEFCSCCEEEYQNRIFLNQLELEVQKVSDEQNQKNRRNATEPNSDSEESNYEDEPSAKQENNEAEAESPSISESSKVIPPTERPTPSQMASLRLL</sequence>
<evidence type="ECO:0000313" key="4">
    <source>
        <dbReference type="Proteomes" id="UP000000305"/>
    </source>
</evidence>
<reference evidence="3 4" key="1">
    <citation type="journal article" date="2011" name="Science">
        <title>The ecoresponsive genome of Daphnia pulex.</title>
        <authorList>
            <person name="Colbourne J.K."/>
            <person name="Pfrender M.E."/>
            <person name="Gilbert D."/>
            <person name="Thomas W.K."/>
            <person name="Tucker A."/>
            <person name="Oakley T.H."/>
            <person name="Tokishita S."/>
            <person name="Aerts A."/>
            <person name="Arnold G.J."/>
            <person name="Basu M.K."/>
            <person name="Bauer D.J."/>
            <person name="Caceres C.E."/>
            <person name="Carmel L."/>
            <person name="Casola C."/>
            <person name="Choi J.H."/>
            <person name="Detter J.C."/>
            <person name="Dong Q."/>
            <person name="Dusheyko S."/>
            <person name="Eads B.D."/>
            <person name="Frohlich T."/>
            <person name="Geiler-Samerotte K.A."/>
            <person name="Gerlach D."/>
            <person name="Hatcher P."/>
            <person name="Jogdeo S."/>
            <person name="Krijgsveld J."/>
            <person name="Kriventseva E.V."/>
            <person name="Kultz D."/>
            <person name="Laforsch C."/>
            <person name="Lindquist E."/>
            <person name="Lopez J."/>
            <person name="Manak J.R."/>
            <person name="Muller J."/>
            <person name="Pangilinan J."/>
            <person name="Patwardhan R.P."/>
            <person name="Pitluck S."/>
            <person name="Pritham E.J."/>
            <person name="Rechtsteiner A."/>
            <person name="Rho M."/>
            <person name="Rogozin I.B."/>
            <person name="Sakarya O."/>
            <person name="Salamov A."/>
            <person name="Schaack S."/>
            <person name="Shapiro H."/>
            <person name="Shiga Y."/>
            <person name="Skalitzky C."/>
            <person name="Smith Z."/>
            <person name="Souvorov A."/>
            <person name="Sung W."/>
            <person name="Tang Z."/>
            <person name="Tsuchiya D."/>
            <person name="Tu H."/>
            <person name="Vos H."/>
            <person name="Wang M."/>
            <person name="Wolf Y.I."/>
            <person name="Yamagata H."/>
            <person name="Yamada T."/>
            <person name="Ye Y."/>
            <person name="Shaw J.R."/>
            <person name="Andrews J."/>
            <person name="Crease T.J."/>
            <person name="Tang H."/>
            <person name="Lucas S.M."/>
            <person name="Robertson H.M."/>
            <person name="Bork P."/>
            <person name="Koonin E.V."/>
            <person name="Zdobnov E.M."/>
            <person name="Grigoriev I.V."/>
            <person name="Lynch M."/>
            <person name="Boore J.L."/>
        </authorList>
    </citation>
    <scope>NUCLEOTIDE SEQUENCE [LARGE SCALE GENOMIC DNA]</scope>
</reference>
<dbReference type="PhylomeDB" id="E9HVA5"/>
<dbReference type="HOGENOM" id="CLU_111286_0_0_1"/>
<protein>
    <submittedName>
        <fullName evidence="3">Uncharacterized protein</fullName>
    </submittedName>
</protein>
<feature type="transmembrane region" description="Helical" evidence="2">
    <location>
        <begin position="12"/>
        <end position="31"/>
    </location>
</feature>
<evidence type="ECO:0000313" key="3">
    <source>
        <dbReference type="EMBL" id="EFX64325.1"/>
    </source>
</evidence>
<dbReference type="KEGG" id="dpx:DAPPUDRAFT_118288"/>
<gene>
    <name evidence="3" type="ORF">DAPPUDRAFT_118288</name>
</gene>
<keyword evidence="2" id="KW-0812">Transmembrane</keyword>
<name>E9HVA5_DAPPU</name>
<organism evidence="3 4">
    <name type="scientific">Daphnia pulex</name>
    <name type="common">Water flea</name>
    <dbReference type="NCBI Taxonomy" id="6669"/>
    <lineage>
        <taxon>Eukaryota</taxon>
        <taxon>Metazoa</taxon>
        <taxon>Ecdysozoa</taxon>
        <taxon>Arthropoda</taxon>
        <taxon>Crustacea</taxon>
        <taxon>Branchiopoda</taxon>
        <taxon>Diplostraca</taxon>
        <taxon>Cladocera</taxon>
        <taxon>Anomopoda</taxon>
        <taxon>Daphniidae</taxon>
        <taxon>Daphnia</taxon>
    </lineage>
</organism>
<feature type="region of interest" description="Disordered" evidence="1">
    <location>
        <begin position="94"/>
        <end position="162"/>
    </location>
</feature>
<dbReference type="EMBL" id="GL732847">
    <property type="protein sequence ID" value="EFX64325.1"/>
    <property type="molecule type" value="Genomic_DNA"/>
</dbReference>
<dbReference type="AlphaFoldDB" id="E9HVA5"/>
<keyword evidence="2" id="KW-0472">Membrane</keyword>
<feature type="compositionally biased region" description="Acidic residues" evidence="1">
    <location>
        <begin position="111"/>
        <end position="121"/>
    </location>
</feature>
<dbReference type="InParanoid" id="E9HVA5"/>
<proteinExistence type="predicted"/>
<evidence type="ECO:0000256" key="2">
    <source>
        <dbReference type="SAM" id="Phobius"/>
    </source>
</evidence>